<sequence>MEKTAENALVGKIQPMLICPRFAPAAAASEGRLKGKHIIRWKTLNQSGTMRPF</sequence>
<organism evidence="1 2">
    <name type="scientific">Neisseria elongata subsp. glycolytica ATCC 29315</name>
    <dbReference type="NCBI Taxonomy" id="546263"/>
    <lineage>
        <taxon>Bacteria</taxon>
        <taxon>Pseudomonadati</taxon>
        <taxon>Pseudomonadota</taxon>
        <taxon>Betaproteobacteria</taxon>
        <taxon>Neisseriales</taxon>
        <taxon>Neisseriaceae</taxon>
        <taxon>Neisseria</taxon>
    </lineage>
</organism>
<proteinExistence type="predicted"/>
<comment type="caution">
    <text evidence="1">The sequence shown here is derived from an EMBL/GenBank/DDBJ whole genome shotgun (WGS) entry which is preliminary data.</text>
</comment>
<dbReference type="AlphaFoldDB" id="D4DRE2"/>
<gene>
    <name evidence="1" type="ORF">NEIELOOT_01635</name>
</gene>
<reference evidence="1 2" key="1">
    <citation type="submission" date="2010-02" db="EMBL/GenBank/DDBJ databases">
        <authorList>
            <person name="Weinstock G."/>
            <person name="Sodergren E."/>
            <person name="Clifton S."/>
            <person name="Fulton L."/>
            <person name="Fulton B."/>
            <person name="Courtney L."/>
            <person name="Fronick C."/>
            <person name="Harrison M."/>
            <person name="Strong C."/>
            <person name="Farmer C."/>
            <person name="Delahaunty K."/>
            <person name="Markovic C."/>
            <person name="Hall O."/>
            <person name="Minx P."/>
            <person name="Tomlinson C."/>
            <person name="Mitreva M."/>
            <person name="Nelson J."/>
            <person name="Hou S."/>
            <person name="Wollam A."/>
            <person name="Pepin K.H."/>
            <person name="Johnson M."/>
            <person name="Bhonagiri V."/>
            <person name="Zhang X."/>
            <person name="Suruliraj S."/>
            <person name="Warren W."/>
            <person name="Chinwalla A."/>
            <person name="Mardis E.R."/>
            <person name="Wilson R.K."/>
        </authorList>
    </citation>
    <scope>NUCLEOTIDE SEQUENCE [LARGE SCALE GENOMIC DNA]</scope>
    <source>
        <strain evidence="1 2">ATCC 29315</strain>
    </source>
</reference>
<protein>
    <submittedName>
        <fullName evidence="1">Uncharacterized protein</fullName>
    </submittedName>
</protein>
<evidence type="ECO:0000313" key="1">
    <source>
        <dbReference type="EMBL" id="EFE49544.1"/>
    </source>
</evidence>
<dbReference type="Proteomes" id="UP000005536">
    <property type="component" value="Unassembled WGS sequence"/>
</dbReference>
<dbReference type="EMBL" id="ADBF01000043">
    <property type="protein sequence ID" value="EFE49544.1"/>
    <property type="molecule type" value="Genomic_DNA"/>
</dbReference>
<evidence type="ECO:0000313" key="2">
    <source>
        <dbReference type="Proteomes" id="UP000005536"/>
    </source>
</evidence>
<name>D4DRE2_NEIEG</name>
<accession>D4DRE2</accession>